<accession>A0A386JC46</accession>
<evidence type="ECO:0000313" key="1">
    <source>
        <dbReference type="EMBL" id="AYD68759.1"/>
    </source>
</evidence>
<dbReference type="AlphaFoldDB" id="A0A386JC46"/>
<organism evidence="1">
    <name type="scientific">Clostridioides difficile</name>
    <name type="common">Peptoclostridium difficile</name>
    <dbReference type="NCBI Taxonomy" id="1496"/>
    <lineage>
        <taxon>Bacteria</taxon>
        <taxon>Bacillati</taxon>
        <taxon>Bacillota</taxon>
        <taxon>Clostridia</taxon>
        <taxon>Peptostreptococcales</taxon>
        <taxon>Peptostreptococcaceae</taxon>
        <taxon>Clostridioides</taxon>
    </lineage>
</organism>
<geneLocation type="plasmid" evidence="1">
    <name>pHSJD-312</name>
</geneLocation>
<gene>
    <name evidence="1" type="ORF">pHSJD-312_00138</name>
</gene>
<keyword evidence="1" id="KW-0614">Plasmid</keyword>
<protein>
    <submittedName>
        <fullName evidence="1">Uncharacterized protein</fullName>
    </submittedName>
</protein>
<dbReference type="EMBL" id="MG973074">
    <property type="protein sequence ID" value="AYD68759.1"/>
    <property type="molecule type" value="Genomic_DNA"/>
</dbReference>
<proteinExistence type="predicted"/>
<name>A0A386JC46_CLODI</name>
<reference evidence="1" key="1">
    <citation type="journal article" date="2018" name="Sci. Rep.">
        <title>Novel Clade C-I Clostridium difficile strains escape diagnostic tests, differ in pathogenicity potential and carry toxins on extrachromosomal elements.</title>
        <authorList>
            <person name="Ramirez-Vargas G."/>
            <person name="Lopez-Urena D."/>
            <person name="Badilla A."/>
            <person name="Orozco-Aguilar J."/>
            <person name="Murillo T."/>
            <person name="Rojas P."/>
            <person name="Riedel T."/>
            <person name="Overmann J."/>
            <person name="Gonzalez G."/>
            <person name="Chaves-Olarte E."/>
            <person name="Quesada-Gomez C."/>
            <person name="Rodriguez C."/>
        </authorList>
    </citation>
    <scope>NUCLEOTIDE SEQUENCE</scope>
    <source>
        <strain evidence="1">HSJD-312</strain>
        <plasmid evidence="1">pHSJD-312</plasmid>
    </source>
</reference>
<dbReference type="RefSeq" id="WP_102822248.1">
    <property type="nucleotide sequence ID" value="NZ_LJCL01000008.1"/>
</dbReference>
<sequence>MLYEKLDEKLEFSEKEQQNFLNLIIHAIYEQEKFKFITQRFFEVYMIKEHDTIENVRPIFEDFLSSTILSKLNYLTTPRKTKKLRSQEITSSWRIKNNWVKMALDSMNSNKGEPKLLKREYLSIRDEYLKNQGKIKSIDLDSPEQLIEMRETTLRNWAFDSFYNISDFPYLFEMSDSKIKSAFSHDLLLCITEILKAQYEYDINKIVLTTPAYIAPGIFLPTIRPRKIKNLEIVKTDDNSYVSNEYNAKDHKGVQLNLLYKFSFDFKEKNGSDIENFRTELSNSETEKKAMPKISLDKKDLAIIIYIERIFNLDTATFYLVDLLKFLGLARAKKNYDDIRERLLKLPYYTVDKSVEKGGKIKRKGTFNFFTSVDIITTESNREIVKVIRAVPPEFDRVSTDLMYENELKKLKLEQSINLAYFLEGRRNYLIRCGEDLQNKTYRFFIDNLKYEVHIDSKKTLKTNMTYLELAFNEIKMNQFIIKDYVMGKDYFDVSFYENTEKQRCLLNSIIGSLPEYINALK</sequence>